<organism evidence="1 2">
    <name type="scientific">Rhizobium etli (strain ATCC 51251 / DSM 11541 / JCM 21823 / NBRC 15573 / CFN 42)</name>
    <dbReference type="NCBI Taxonomy" id="347834"/>
    <lineage>
        <taxon>Bacteria</taxon>
        <taxon>Pseudomonadati</taxon>
        <taxon>Pseudomonadota</taxon>
        <taxon>Alphaproteobacteria</taxon>
        <taxon>Hyphomicrobiales</taxon>
        <taxon>Rhizobiaceae</taxon>
        <taxon>Rhizobium/Agrobacterium group</taxon>
        <taxon>Rhizobium</taxon>
    </lineage>
</organism>
<dbReference type="EMBL" id="U80928">
    <property type="protein sequence ID" value="AAM54957.1"/>
    <property type="molecule type" value="Genomic_DNA"/>
</dbReference>
<keyword evidence="1" id="KW-0614">Plasmid</keyword>
<dbReference type="AlphaFoldDB" id="Q8KL17"/>
<evidence type="ECO:0000313" key="2">
    <source>
        <dbReference type="Proteomes" id="UP000001936"/>
    </source>
</evidence>
<accession>Q8KL17</accession>
<name>Q8KL17_RHIEC</name>
<dbReference type="KEGG" id="ret:RHE_PD00092"/>
<proteinExistence type="predicted"/>
<protein>
    <recommendedName>
        <fullName evidence="3">Insertion sequence transposase protein</fullName>
    </recommendedName>
</protein>
<reference evidence="2" key="2">
    <citation type="journal article" date="2006" name="Proc. Natl. Acad. Sci. U.S.A.">
        <title>The partitioned Rhizobium etli genome: genetic and metabolic redundancy in seven interacting replicons.</title>
        <authorList>
            <person name="Gonzalez V."/>
            <person name="Santamaria R.I."/>
            <person name="Bustos P."/>
            <person name="Hernandez-Gonzalez I."/>
            <person name="Medrano-Soto A."/>
            <person name="Moreno-Hagelsieb G."/>
            <person name="Janga S.C."/>
            <person name="Ramirez M.A."/>
            <person name="Jimenez-Jacinto V."/>
            <person name="Collado-Vides J."/>
            <person name="Davila G."/>
        </authorList>
    </citation>
    <scope>NUCLEOTIDE SEQUENCE [LARGE SCALE GENOMIC DNA]</scope>
    <source>
        <strain evidence="2">ATCC 51251 / DSM 11541 / JCM 21823 / NBRC 15573 / CFN 42</strain>
    </source>
</reference>
<reference evidence="2" key="1">
    <citation type="journal article" date="2003" name="Genome Biol.">
        <title>The mosaic structure of the symbiotic plasmid of Rhizobium etli CFN42 and its relation to other symbiotic genome compartments.</title>
        <authorList>
            <person name="Gonzalez V."/>
            <person name="Bustos P."/>
            <person name="Ramirez-Romero M.A."/>
            <person name="Medrano-Soto A."/>
            <person name="Salgado H."/>
            <person name="Hernandez-Gonzalez I."/>
            <person name="Hernandez-Celis J.C."/>
            <person name="Quintero V."/>
            <person name="Moreno-Hagelsieb G."/>
            <person name="Girard L."/>
            <person name="Rodriguez O."/>
            <person name="Flores M."/>
            <person name="Cevallos M.A."/>
            <person name="Collado-Vides J."/>
            <person name="Romero D."/>
            <person name="Davila G."/>
        </authorList>
    </citation>
    <scope>NUCLEOTIDE SEQUENCE [LARGE SCALE GENOMIC DNA]</scope>
    <source>
        <strain evidence="2">ATCC 51251 / DSM 11541 / JCM 21823 / NBRC 15573 / CFN 42</strain>
    </source>
</reference>
<geneLocation type="plasmid" evidence="1 2">
    <name>p42d</name>
</geneLocation>
<keyword evidence="2" id="KW-1185">Reference proteome</keyword>
<evidence type="ECO:0008006" key="3">
    <source>
        <dbReference type="Google" id="ProtNLM"/>
    </source>
</evidence>
<dbReference type="HOGENOM" id="CLU_1523952_0_0_5"/>
<dbReference type="Proteomes" id="UP000001936">
    <property type="component" value="Plasmid p42d"/>
</dbReference>
<evidence type="ECO:0000313" key="1">
    <source>
        <dbReference type="EMBL" id="AAM54957.1"/>
    </source>
</evidence>
<gene>
    <name evidence="1" type="ordered locus">RHE_PD00092</name>
</gene>
<sequence>MMSDSGSIICLTTICAIRSLTAGSRSCRDFSQGLCQTSPGSHRPPGCTTVGFDRFVSFVHLPLLNPKRLVCRTYRSHPVSSCSKQYDHLIRSLCSCPITGPSTLIRIGPPQSPASVLSPYGFSAWASPLASGAWFLQFRVKACVQLTPPLRRSPPAQSSGTRRTCPRMTKQSWFRRRLYS</sequence>